<dbReference type="RefSeq" id="WP_141879693.1">
    <property type="nucleotide sequence ID" value="NZ_VFOM01000001.1"/>
</dbReference>
<comment type="caution">
    <text evidence="2">The sequence shown here is derived from an EMBL/GenBank/DDBJ whole genome shotgun (WGS) entry which is preliminary data.</text>
</comment>
<feature type="compositionally biased region" description="Low complexity" evidence="1">
    <location>
        <begin position="272"/>
        <end position="285"/>
    </location>
</feature>
<name>A0A542YH88_9MICO</name>
<dbReference type="Proteomes" id="UP000317998">
    <property type="component" value="Unassembled WGS sequence"/>
</dbReference>
<organism evidence="2 3">
    <name type="scientific">Homoserinimonas aerilata</name>
    <dbReference type="NCBI Taxonomy" id="1162970"/>
    <lineage>
        <taxon>Bacteria</taxon>
        <taxon>Bacillati</taxon>
        <taxon>Actinomycetota</taxon>
        <taxon>Actinomycetes</taxon>
        <taxon>Micrococcales</taxon>
        <taxon>Microbacteriaceae</taxon>
        <taxon>Homoserinimonas</taxon>
    </lineage>
</organism>
<feature type="region of interest" description="Disordered" evidence="1">
    <location>
        <begin position="260"/>
        <end position="300"/>
    </location>
</feature>
<keyword evidence="3" id="KW-1185">Reference proteome</keyword>
<reference evidence="2 3" key="1">
    <citation type="submission" date="2019-06" db="EMBL/GenBank/DDBJ databases">
        <title>Sequencing the genomes of 1000 actinobacteria strains.</title>
        <authorList>
            <person name="Klenk H.-P."/>
        </authorList>
    </citation>
    <scope>NUCLEOTIDE SEQUENCE [LARGE SCALE GENOMIC DNA]</scope>
    <source>
        <strain evidence="2 3">DSM 26477</strain>
    </source>
</reference>
<proteinExistence type="predicted"/>
<gene>
    <name evidence="2" type="ORF">FB562_0507</name>
</gene>
<dbReference type="AlphaFoldDB" id="A0A542YH88"/>
<dbReference type="OrthoDB" id="5244605at2"/>
<protein>
    <recommendedName>
        <fullName evidence="4">EcsC family protein</fullName>
    </recommendedName>
</protein>
<evidence type="ECO:0000313" key="3">
    <source>
        <dbReference type="Proteomes" id="UP000317998"/>
    </source>
</evidence>
<feature type="compositionally biased region" description="Pro residues" evidence="1">
    <location>
        <begin position="286"/>
        <end position="300"/>
    </location>
</feature>
<evidence type="ECO:0008006" key="4">
    <source>
        <dbReference type="Google" id="ProtNLM"/>
    </source>
</evidence>
<evidence type="ECO:0000256" key="1">
    <source>
        <dbReference type="SAM" id="MobiDB-lite"/>
    </source>
</evidence>
<sequence>MSASPSQDEEITPHPMMVRGFDRLLTTQRPAVLDHVRNVRRRHPGASPEQVIRILERHYLTAVTTGGAGVGAAAIIPGVGTGISLALTGVETAVFLEASALFAQSITEIHGIAVTDPDRARTIVMAMMLGNSGAELVRSLAAQATGQAVPRTRFWGDVIGRNVPQAFMGPIADRVKRAFLQRFARNTTTGAIGRILPFGIGAVVGGTASHILGRRIVAASKDAFGPAPEYFPANLEQLKPPRTPLVAYVSRGGAALRDGARRLPVPLRKQLPAGPSAAAPGDASAPPAPTTLPMTPPSGQ</sequence>
<accession>A0A542YH88</accession>
<evidence type="ECO:0000313" key="2">
    <source>
        <dbReference type="EMBL" id="TQL47447.1"/>
    </source>
</evidence>
<dbReference type="EMBL" id="VFOM01000001">
    <property type="protein sequence ID" value="TQL47447.1"/>
    <property type="molecule type" value="Genomic_DNA"/>
</dbReference>